<organism evidence="2 3">
    <name type="scientific">Thermithiobacillus plumbiphilus</name>
    <dbReference type="NCBI Taxonomy" id="1729899"/>
    <lineage>
        <taxon>Bacteria</taxon>
        <taxon>Pseudomonadati</taxon>
        <taxon>Pseudomonadota</taxon>
        <taxon>Acidithiobacillia</taxon>
        <taxon>Acidithiobacillales</taxon>
        <taxon>Thermithiobacillaceae</taxon>
        <taxon>Thermithiobacillus</taxon>
    </lineage>
</organism>
<evidence type="ECO:0000313" key="3">
    <source>
        <dbReference type="Proteomes" id="UP001446205"/>
    </source>
</evidence>
<proteinExistence type="predicted"/>
<reference evidence="2 3" key="1">
    <citation type="submission" date="2024-04" db="EMBL/GenBank/DDBJ databases">
        <authorList>
            <person name="Abashina T."/>
            <person name="Shaikin A."/>
        </authorList>
    </citation>
    <scope>NUCLEOTIDE SEQUENCE [LARGE SCALE GENOMIC DNA]</scope>
    <source>
        <strain evidence="2 3">AAFK</strain>
    </source>
</reference>
<dbReference type="Proteomes" id="UP001446205">
    <property type="component" value="Unassembled WGS sequence"/>
</dbReference>
<protein>
    <recommendedName>
        <fullName evidence="4">Crp/Fnr family transcriptional regulator</fullName>
    </recommendedName>
</protein>
<dbReference type="RefSeq" id="WP_341370235.1">
    <property type="nucleotide sequence ID" value="NZ_JBBPCO010000004.1"/>
</dbReference>
<keyword evidence="3" id="KW-1185">Reference proteome</keyword>
<evidence type="ECO:0008006" key="4">
    <source>
        <dbReference type="Google" id="ProtNLM"/>
    </source>
</evidence>
<feature type="region of interest" description="Disordered" evidence="1">
    <location>
        <begin position="52"/>
        <end position="72"/>
    </location>
</feature>
<name>A0ABU9D6L0_9PROT</name>
<comment type="caution">
    <text evidence="2">The sequence shown here is derived from an EMBL/GenBank/DDBJ whole genome shotgun (WGS) entry which is preliminary data.</text>
</comment>
<evidence type="ECO:0000256" key="1">
    <source>
        <dbReference type="SAM" id="MobiDB-lite"/>
    </source>
</evidence>
<dbReference type="EMBL" id="JBBPCO010000004">
    <property type="protein sequence ID" value="MEK8089170.1"/>
    <property type="molecule type" value="Genomic_DNA"/>
</dbReference>
<evidence type="ECO:0000313" key="2">
    <source>
        <dbReference type="EMBL" id="MEK8089170.1"/>
    </source>
</evidence>
<sequence>MTDVEKRLLLLLGELREPEQQNLLAFAEFLASRSLGQVPTSDALIPMLAQAVAKKPEQPEPPQQQPRPEQESVVAAIKRLRLTYPMLDRRLLLNDTSNAMAKHAISGVSAEIVIDELEEVFEQHYQRYCERIHKASEA</sequence>
<gene>
    <name evidence="2" type="ORF">WOB96_05265</name>
</gene>
<accession>A0ABU9D6L0</accession>